<reference evidence="1" key="1">
    <citation type="submission" date="2015-11" db="EMBL/GenBank/DDBJ databases">
        <title>De novo transcriptome assembly of four potential Pierce s Disease insect vectors from Arizona vineyards.</title>
        <authorList>
            <person name="Tassone E.E."/>
        </authorList>
    </citation>
    <scope>NUCLEOTIDE SEQUENCE</scope>
</reference>
<name>A0A1B6HRH3_9HEMI</name>
<sequence>LECYLFHVCEARRIDLVPPRLVVIHVGEVTFKVISTGKNFKIEIYDGERLVYDRFMIQKADRMGSSKAGMYFGLVVNYPSVSSRKAFVLRKAQLYRRVESGEYSATRTHVSSLSAATRAKNDIEHYDAEIRELIHKQELAIAYLRAALGELPETSLVVLQKDLLKELEVLADRIDRLEVVRSAGGKSESAGAHINELDIKIKKLQGSLGDLGFAVENAAKSRARRYQPVDCFVFIAGCVVLSVLAAREWGAFHSSG</sequence>
<dbReference type="EMBL" id="GECU01030432">
    <property type="protein sequence ID" value="JAS77274.1"/>
    <property type="molecule type" value="Transcribed_RNA"/>
</dbReference>
<accession>A0A1B6HRH3</accession>
<organism evidence="1">
    <name type="scientific">Homalodisca liturata</name>
    <dbReference type="NCBI Taxonomy" id="320908"/>
    <lineage>
        <taxon>Eukaryota</taxon>
        <taxon>Metazoa</taxon>
        <taxon>Ecdysozoa</taxon>
        <taxon>Arthropoda</taxon>
        <taxon>Hexapoda</taxon>
        <taxon>Insecta</taxon>
        <taxon>Pterygota</taxon>
        <taxon>Neoptera</taxon>
        <taxon>Paraneoptera</taxon>
        <taxon>Hemiptera</taxon>
        <taxon>Auchenorrhyncha</taxon>
        <taxon>Membracoidea</taxon>
        <taxon>Cicadellidae</taxon>
        <taxon>Cicadellinae</taxon>
        <taxon>Proconiini</taxon>
        <taxon>Homalodisca</taxon>
    </lineage>
</organism>
<protein>
    <submittedName>
        <fullName evidence="1">Uncharacterized protein</fullName>
    </submittedName>
</protein>
<proteinExistence type="predicted"/>
<feature type="non-terminal residue" evidence="1">
    <location>
        <position position="1"/>
    </location>
</feature>
<dbReference type="AlphaFoldDB" id="A0A1B6HRH3"/>
<evidence type="ECO:0000313" key="1">
    <source>
        <dbReference type="EMBL" id="JAS77274.1"/>
    </source>
</evidence>
<feature type="non-terminal residue" evidence="1">
    <location>
        <position position="256"/>
    </location>
</feature>
<gene>
    <name evidence="1" type="ORF">g.58152</name>
</gene>